<dbReference type="EMBL" id="BAABME010009250">
    <property type="protein sequence ID" value="GAA0174818.1"/>
    <property type="molecule type" value="Genomic_DNA"/>
</dbReference>
<proteinExistence type="predicted"/>
<gene>
    <name evidence="2" type="ORF">LIER_28128</name>
</gene>
<protein>
    <submittedName>
        <fullName evidence="2">Uncharacterized protein</fullName>
    </submittedName>
</protein>
<dbReference type="AlphaFoldDB" id="A0AAV3RFN3"/>
<dbReference type="Proteomes" id="UP001454036">
    <property type="component" value="Unassembled WGS sequence"/>
</dbReference>
<feature type="signal peptide" evidence="1">
    <location>
        <begin position="1"/>
        <end position="19"/>
    </location>
</feature>
<evidence type="ECO:0000313" key="3">
    <source>
        <dbReference type="Proteomes" id="UP001454036"/>
    </source>
</evidence>
<keyword evidence="3" id="KW-1185">Reference proteome</keyword>
<accession>A0AAV3RFN3</accession>
<dbReference type="CDD" id="cd09272">
    <property type="entry name" value="RNase_HI_RT_Ty1"/>
    <property type="match status" value="1"/>
</dbReference>
<name>A0AAV3RFN3_LITER</name>
<feature type="chain" id="PRO_5043607235" evidence="1">
    <location>
        <begin position="20"/>
        <end position="139"/>
    </location>
</feature>
<keyword evidence="1" id="KW-0732">Signal</keyword>
<reference evidence="2 3" key="1">
    <citation type="submission" date="2024-01" db="EMBL/GenBank/DDBJ databases">
        <title>The complete chloroplast genome sequence of Lithospermum erythrorhizon: insights into the phylogenetic relationship among Boraginaceae species and the maternal lineages of purple gromwells.</title>
        <authorList>
            <person name="Okada T."/>
            <person name="Watanabe K."/>
        </authorList>
    </citation>
    <scope>NUCLEOTIDE SEQUENCE [LARGE SCALE GENOMIC DNA]</scope>
</reference>
<sequence>MSGVLIAIGLDMRILYVLASTTSPTVHTLSPVLAETEGGALGCSITSGLLSESQSALHIAKNPVFHERLKHIEVDFHFRRDAIVDGTIVAAHVPTGSQLADIFTKTLGATPFIALWDKLGIHNLHAPTYLRVMLIIIII</sequence>
<evidence type="ECO:0000256" key="1">
    <source>
        <dbReference type="SAM" id="SignalP"/>
    </source>
</evidence>
<organism evidence="2 3">
    <name type="scientific">Lithospermum erythrorhizon</name>
    <name type="common">Purple gromwell</name>
    <name type="synonym">Lithospermum officinale var. erythrorhizon</name>
    <dbReference type="NCBI Taxonomy" id="34254"/>
    <lineage>
        <taxon>Eukaryota</taxon>
        <taxon>Viridiplantae</taxon>
        <taxon>Streptophyta</taxon>
        <taxon>Embryophyta</taxon>
        <taxon>Tracheophyta</taxon>
        <taxon>Spermatophyta</taxon>
        <taxon>Magnoliopsida</taxon>
        <taxon>eudicotyledons</taxon>
        <taxon>Gunneridae</taxon>
        <taxon>Pentapetalae</taxon>
        <taxon>asterids</taxon>
        <taxon>lamiids</taxon>
        <taxon>Boraginales</taxon>
        <taxon>Boraginaceae</taxon>
        <taxon>Boraginoideae</taxon>
        <taxon>Lithospermeae</taxon>
        <taxon>Lithospermum</taxon>
    </lineage>
</organism>
<evidence type="ECO:0000313" key="2">
    <source>
        <dbReference type="EMBL" id="GAA0174818.1"/>
    </source>
</evidence>
<comment type="caution">
    <text evidence="2">The sequence shown here is derived from an EMBL/GenBank/DDBJ whole genome shotgun (WGS) entry which is preliminary data.</text>
</comment>